<protein>
    <submittedName>
        <fullName evidence="2">Uncharacterized protein</fullName>
    </submittedName>
</protein>
<proteinExistence type="predicted"/>
<feature type="region of interest" description="Disordered" evidence="1">
    <location>
        <begin position="1"/>
        <end position="21"/>
    </location>
</feature>
<evidence type="ECO:0000313" key="2">
    <source>
        <dbReference type="EMBL" id="VUZ47564.1"/>
    </source>
</evidence>
<dbReference type="AlphaFoldDB" id="A0A564YLY8"/>
<evidence type="ECO:0000313" key="3">
    <source>
        <dbReference type="Proteomes" id="UP000321570"/>
    </source>
</evidence>
<dbReference type="Proteomes" id="UP000321570">
    <property type="component" value="Unassembled WGS sequence"/>
</dbReference>
<sequence>MVSTCGAHNAKKADRGTSRALEHSGKCYRKVSKSGLERIPSKAFFCFSDVQSNIFVERSLISHALVYQLSNSRTHTWICKTASRGAIAVITG</sequence>
<feature type="compositionally biased region" description="Basic and acidic residues" evidence="1">
    <location>
        <begin position="11"/>
        <end position="21"/>
    </location>
</feature>
<accession>A0A564YLY8</accession>
<evidence type="ECO:0000256" key="1">
    <source>
        <dbReference type="SAM" id="MobiDB-lite"/>
    </source>
</evidence>
<organism evidence="2 3">
    <name type="scientific">Hymenolepis diminuta</name>
    <name type="common">Rat tapeworm</name>
    <dbReference type="NCBI Taxonomy" id="6216"/>
    <lineage>
        <taxon>Eukaryota</taxon>
        <taxon>Metazoa</taxon>
        <taxon>Spiralia</taxon>
        <taxon>Lophotrochozoa</taxon>
        <taxon>Platyhelminthes</taxon>
        <taxon>Cestoda</taxon>
        <taxon>Eucestoda</taxon>
        <taxon>Cyclophyllidea</taxon>
        <taxon>Hymenolepididae</taxon>
        <taxon>Hymenolepis</taxon>
    </lineage>
</organism>
<dbReference type="EMBL" id="CABIJS010000244">
    <property type="protein sequence ID" value="VUZ47564.1"/>
    <property type="molecule type" value="Genomic_DNA"/>
</dbReference>
<gene>
    <name evidence="2" type="ORF">WMSIL1_LOCUS7084</name>
</gene>
<name>A0A564YLY8_HYMDI</name>
<keyword evidence="3" id="KW-1185">Reference proteome</keyword>
<reference evidence="2 3" key="1">
    <citation type="submission" date="2019-07" db="EMBL/GenBank/DDBJ databases">
        <authorList>
            <person name="Jastrzebski P J."/>
            <person name="Paukszto L."/>
            <person name="Jastrzebski P J."/>
        </authorList>
    </citation>
    <scope>NUCLEOTIDE SEQUENCE [LARGE SCALE GENOMIC DNA]</scope>
    <source>
        <strain evidence="2 3">WMS-il1</strain>
    </source>
</reference>